<keyword evidence="4" id="KW-1185">Reference proteome</keyword>
<dbReference type="Gene3D" id="3.40.50.1860">
    <property type="match status" value="2"/>
</dbReference>
<dbReference type="NCBIfam" id="TIGR00035">
    <property type="entry name" value="asp_race"/>
    <property type="match status" value="1"/>
</dbReference>
<dbReference type="EC" id="5.1.1.13" evidence="3"/>
<evidence type="ECO:0000256" key="1">
    <source>
        <dbReference type="ARBA" id="ARBA00007847"/>
    </source>
</evidence>
<gene>
    <name evidence="3" type="ORF">HNQ60_004002</name>
</gene>
<dbReference type="InterPro" id="IPR018187">
    <property type="entry name" value="Asp/Glu_racemase_AS_1"/>
</dbReference>
<dbReference type="Pfam" id="PF01177">
    <property type="entry name" value="Asp_Glu_race"/>
    <property type="match status" value="1"/>
</dbReference>
<dbReference type="InterPro" id="IPR015942">
    <property type="entry name" value="Asp/Glu/hydantoin_racemase"/>
</dbReference>
<dbReference type="SUPFAM" id="SSF53681">
    <property type="entry name" value="Aspartate/glutamate racemase"/>
    <property type="match status" value="2"/>
</dbReference>
<name>A0A841HSY5_9GAMM</name>
<reference evidence="3 4" key="1">
    <citation type="submission" date="2020-08" db="EMBL/GenBank/DDBJ databases">
        <title>Genomic Encyclopedia of Type Strains, Phase IV (KMG-IV): sequencing the most valuable type-strain genomes for metagenomic binning, comparative biology and taxonomic classification.</title>
        <authorList>
            <person name="Goeker M."/>
        </authorList>
    </citation>
    <scope>NUCLEOTIDE SEQUENCE [LARGE SCALE GENOMIC DNA]</scope>
    <source>
        <strain evidence="3 4">DSM 26723</strain>
    </source>
</reference>
<evidence type="ECO:0000313" key="4">
    <source>
        <dbReference type="Proteomes" id="UP000588068"/>
    </source>
</evidence>
<evidence type="ECO:0000256" key="2">
    <source>
        <dbReference type="ARBA" id="ARBA00023235"/>
    </source>
</evidence>
<dbReference type="AlphaFoldDB" id="A0A841HSY5"/>
<comment type="caution">
    <text evidence="3">The sequence shown here is derived from an EMBL/GenBank/DDBJ whole genome shotgun (WGS) entry which is preliminary data.</text>
</comment>
<dbReference type="EMBL" id="JACHHZ010000005">
    <property type="protein sequence ID" value="MBB6095112.1"/>
    <property type="molecule type" value="Genomic_DNA"/>
</dbReference>
<dbReference type="PANTHER" id="PTHR21198:SF7">
    <property type="entry name" value="ASPARTATE-GLUTAMATE RACEMASE FAMILY"/>
    <property type="match status" value="1"/>
</dbReference>
<dbReference type="InterPro" id="IPR001920">
    <property type="entry name" value="Asp/Glu_race"/>
</dbReference>
<dbReference type="InterPro" id="IPR004380">
    <property type="entry name" value="Asp_race"/>
</dbReference>
<dbReference type="RefSeq" id="WP_184334520.1">
    <property type="nucleotide sequence ID" value="NZ_JACHHZ010000005.1"/>
</dbReference>
<keyword evidence="2 3" id="KW-0413">Isomerase</keyword>
<accession>A0A841HSY5</accession>
<evidence type="ECO:0000313" key="3">
    <source>
        <dbReference type="EMBL" id="MBB6095112.1"/>
    </source>
</evidence>
<protein>
    <submittedName>
        <fullName evidence="3">Aspartate racemase</fullName>
        <ecNumber evidence="3">5.1.1.13</ecNumber>
    </submittedName>
</protein>
<proteinExistence type="inferred from homology"/>
<dbReference type="Proteomes" id="UP000588068">
    <property type="component" value="Unassembled WGS sequence"/>
</dbReference>
<sequence>MNTIGLIGGMSWESTALYYRIINETVKERLGGLHSARLVLASVDFHEIERLQHAGDWDQAGALLADSARSIAAAGAGNIVLCTNTMHKVAAAIESAVSIPLLHIADPTARAILQAGIRSVGLLGTRFTMEQAFYRERLSQRHGLKVIVPDERDRDTVHRVIYDELCLGQVLDASRQAYRQIIDRLIAAGAEAVILGCTEITMLIGPKDSPVPLFDTTAWHARAAAEWAVADFVTPAQAGVHPDGFPLSRE</sequence>
<organism evidence="3 4">
    <name type="scientific">Povalibacter uvarum</name>
    <dbReference type="NCBI Taxonomy" id="732238"/>
    <lineage>
        <taxon>Bacteria</taxon>
        <taxon>Pseudomonadati</taxon>
        <taxon>Pseudomonadota</taxon>
        <taxon>Gammaproteobacteria</taxon>
        <taxon>Steroidobacterales</taxon>
        <taxon>Steroidobacteraceae</taxon>
        <taxon>Povalibacter</taxon>
    </lineage>
</organism>
<dbReference type="PROSITE" id="PS00923">
    <property type="entry name" value="ASP_GLU_RACEMASE_1"/>
    <property type="match status" value="1"/>
</dbReference>
<dbReference type="PANTHER" id="PTHR21198">
    <property type="entry name" value="GLUTAMATE RACEMASE"/>
    <property type="match status" value="1"/>
</dbReference>
<dbReference type="GO" id="GO:0047689">
    <property type="term" value="F:aspartate racemase activity"/>
    <property type="evidence" value="ECO:0007669"/>
    <property type="project" value="UniProtKB-EC"/>
</dbReference>
<comment type="similarity">
    <text evidence="1">Belongs to the aspartate/glutamate racemases family.</text>
</comment>